<dbReference type="Proteomes" id="UP000242146">
    <property type="component" value="Unassembled WGS sequence"/>
</dbReference>
<evidence type="ECO:0000313" key="3">
    <source>
        <dbReference type="EMBL" id="ORX59690.1"/>
    </source>
</evidence>
<feature type="compositionally biased region" description="Polar residues" evidence="2">
    <location>
        <begin position="205"/>
        <end position="218"/>
    </location>
</feature>
<keyword evidence="1" id="KW-0175">Coiled coil</keyword>
<dbReference type="OrthoDB" id="2290502at2759"/>
<evidence type="ECO:0000256" key="2">
    <source>
        <dbReference type="SAM" id="MobiDB-lite"/>
    </source>
</evidence>
<gene>
    <name evidence="3" type="ORF">DM01DRAFT_299899</name>
</gene>
<dbReference type="EMBL" id="MCGT01000005">
    <property type="protein sequence ID" value="ORX59690.1"/>
    <property type="molecule type" value="Genomic_DNA"/>
</dbReference>
<feature type="compositionally biased region" description="Acidic residues" evidence="2">
    <location>
        <begin position="46"/>
        <end position="64"/>
    </location>
</feature>
<feature type="compositionally biased region" description="Polar residues" evidence="2">
    <location>
        <begin position="81"/>
        <end position="103"/>
    </location>
</feature>
<organism evidence="3 4">
    <name type="scientific">Hesseltinella vesiculosa</name>
    <dbReference type="NCBI Taxonomy" id="101127"/>
    <lineage>
        <taxon>Eukaryota</taxon>
        <taxon>Fungi</taxon>
        <taxon>Fungi incertae sedis</taxon>
        <taxon>Mucoromycota</taxon>
        <taxon>Mucoromycotina</taxon>
        <taxon>Mucoromycetes</taxon>
        <taxon>Mucorales</taxon>
        <taxon>Cunninghamellaceae</taxon>
        <taxon>Hesseltinella</taxon>
    </lineage>
</organism>
<accession>A0A1X2GRJ1</accession>
<dbReference type="AlphaFoldDB" id="A0A1X2GRJ1"/>
<sequence>MSSLEAKHKYVETLLAVCTEAYRKPQAKTQVQQIIQSFASIQPDRDESEDDQDSDTTTDQDISDSGESSGDAEEKAYLRDIQNSVPTLTPSRSMQSRTSNRSRQYNRRSWHEKQPRSAVPRAPSVESTPSMMTALSSPFHRRPSQPPRRPPSSTSQDLRVQPFVDESIVNNTINPWATTQVPALPPQQHIRHQPHQDHHFDSDNESTNTRSTLQQRYFSNSSRRPSTSSASHPHQRPLRTLPIDSPLMDSTTSSVTATGPAHAPPPPASLGDPHMRGRYLTEQQYTSVVALGPATKRALETLQSEIIALNERIDGLRQELIHQQKQNKVLMREKDLSGWQWVLKAALKHASVNIFTLLILFFILYQRKSPIAFAIVNSIFKNQRKLGSS</sequence>
<evidence type="ECO:0000313" key="4">
    <source>
        <dbReference type="Proteomes" id="UP000242146"/>
    </source>
</evidence>
<comment type="caution">
    <text evidence="3">The sequence shown here is derived from an EMBL/GenBank/DDBJ whole genome shotgun (WGS) entry which is preliminary data.</text>
</comment>
<keyword evidence="4" id="KW-1185">Reference proteome</keyword>
<feature type="compositionally biased region" description="Low complexity" evidence="2">
    <location>
        <begin position="219"/>
        <end position="232"/>
    </location>
</feature>
<protein>
    <recommendedName>
        <fullName evidence="5">ACB domain-containing protein</fullName>
    </recommendedName>
</protein>
<dbReference type="STRING" id="101127.A0A1X2GRJ1"/>
<reference evidence="3 4" key="1">
    <citation type="submission" date="2016-07" db="EMBL/GenBank/DDBJ databases">
        <title>Pervasive Adenine N6-methylation of Active Genes in Fungi.</title>
        <authorList>
            <consortium name="DOE Joint Genome Institute"/>
            <person name="Mondo S.J."/>
            <person name="Dannebaum R.O."/>
            <person name="Kuo R.C."/>
            <person name="Labutti K."/>
            <person name="Haridas S."/>
            <person name="Kuo A."/>
            <person name="Salamov A."/>
            <person name="Ahrendt S.R."/>
            <person name="Lipzen A."/>
            <person name="Sullivan W."/>
            <person name="Andreopoulos W.B."/>
            <person name="Clum A."/>
            <person name="Lindquist E."/>
            <person name="Daum C."/>
            <person name="Ramamoorthy G.K."/>
            <person name="Gryganskyi A."/>
            <person name="Culley D."/>
            <person name="Magnuson J.K."/>
            <person name="James T.Y."/>
            <person name="O'Malley M.A."/>
            <person name="Stajich J.E."/>
            <person name="Spatafora J.W."/>
            <person name="Visel A."/>
            <person name="Grigoriev I.V."/>
        </authorList>
    </citation>
    <scope>NUCLEOTIDE SEQUENCE [LARGE SCALE GENOMIC DNA]</scope>
    <source>
        <strain evidence="3 4">NRRL 3301</strain>
    </source>
</reference>
<evidence type="ECO:0008006" key="5">
    <source>
        <dbReference type="Google" id="ProtNLM"/>
    </source>
</evidence>
<proteinExistence type="predicted"/>
<feature type="compositionally biased region" description="Polar residues" evidence="2">
    <location>
        <begin position="125"/>
        <end position="135"/>
    </location>
</feature>
<feature type="region of interest" description="Disordered" evidence="2">
    <location>
        <begin position="37"/>
        <end position="160"/>
    </location>
</feature>
<feature type="region of interest" description="Disordered" evidence="2">
    <location>
        <begin position="188"/>
        <end position="272"/>
    </location>
</feature>
<feature type="coiled-coil region" evidence="1">
    <location>
        <begin position="299"/>
        <end position="333"/>
    </location>
</feature>
<name>A0A1X2GRJ1_9FUNG</name>
<feature type="compositionally biased region" description="Polar residues" evidence="2">
    <location>
        <begin position="248"/>
        <end position="257"/>
    </location>
</feature>
<evidence type="ECO:0000256" key="1">
    <source>
        <dbReference type="SAM" id="Coils"/>
    </source>
</evidence>